<keyword evidence="2" id="KW-0812">Transmembrane</keyword>
<keyword evidence="2" id="KW-0472">Membrane</keyword>
<feature type="compositionally biased region" description="Basic and acidic residues" evidence="1">
    <location>
        <begin position="61"/>
        <end position="72"/>
    </location>
</feature>
<name>A0AAU9FCL7_DROMD</name>
<proteinExistence type="predicted"/>
<keyword evidence="2" id="KW-1133">Transmembrane helix</keyword>
<evidence type="ECO:0000256" key="2">
    <source>
        <dbReference type="SAM" id="Phobius"/>
    </source>
</evidence>
<gene>
    <name evidence="3" type="ORF">DMAD_11262</name>
</gene>
<accession>A0AAU9FCL7</accession>
<reference evidence="3 4" key="1">
    <citation type="submission" date="2024-02" db="EMBL/GenBank/DDBJ databases">
        <title>A chromosome-level genome assembly of Drosophila madeirensis, a fruit fly species endemic to Madeira island.</title>
        <authorList>
            <person name="Tomihara K."/>
            <person name="Llopart A."/>
            <person name="Yamamoto D."/>
        </authorList>
    </citation>
    <scope>NUCLEOTIDE SEQUENCE [LARGE SCALE GENOMIC DNA]</scope>
    <source>
        <strain evidence="3 4">RF1</strain>
    </source>
</reference>
<organism evidence="3 4">
    <name type="scientific">Drosophila madeirensis</name>
    <name type="common">Fruit fly</name>
    <dbReference type="NCBI Taxonomy" id="30013"/>
    <lineage>
        <taxon>Eukaryota</taxon>
        <taxon>Metazoa</taxon>
        <taxon>Ecdysozoa</taxon>
        <taxon>Arthropoda</taxon>
        <taxon>Hexapoda</taxon>
        <taxon>Insecta</taxon>
        <taxon>Pterygota</taxon>
        <taxon>Neoptera</taxon>
        <taxon>Endopterygota</taxon>
        <taxon>Diptera</taxon>
        <taxon>Brachycera</taxon>
        <taxon>Muscomorpha</taxon>
        <taxon>Ephydroidea</taxon>
        <taxon>Drosophilidae</taxon>
        <taxon>Drosophila</taxon>
        <taxon>Sophophora</taxon>
    </lineage>
</organism>
<protein>
    <submittedName>
        <fullName evidence="3">Uncharacterized protein</fullName>
    </submittedName>
</protein>
<dbReference type="Proteomes" id="UP001500889">
    <property type="component" value="Chromosome U"/>
</dbReference>
<evidence type="ECO:0000313" key="4">
    <source>
        <dbReference type="Proteomes" id="UP001500889"/>
    </source>
</evidence>
<dbReference type="EMBL" id="AP029264">
    <property type="protein sequence ID" value="BFF93402.1"/>
    <property type="molecule type" value="Genomic_DNA"/>
</dbReference>
<feature type="transmembrane region" description="Helical" evidence="2">
    <location>
        <begin position="30"/>
        <end position="56"/>
    </location>
</feature>
<feature type="region of interest" description="Disordered" evidence="1">
    <location>
        <begin position="61"/>
        <end position="90"/>
    </location>
</feature>
<sequence>MVILNPIEIVCVYVVQPIIDFLGYLLEVHYVAYLSGLAVIGIIIGLLFSIISVIWYKSTHGDEPKQVPKEETPNLEGVYIQEGPSKKKDD</sequence>
<evidence type="ECO:0000256" key="1">
    <source>
        <dbReference type="SAM" id="MobiDB-lite"/>
    </source>
</evidence>
<evidence type="ECO:0000313" key="3">
    <source>
        <dbReference type="EMBL" id="BFF93402.1"/>
    </source>
</evidence>
<dbReference type="AlphaFoldDB" id="A0AAU9FCL7"/>
<keyword evidence="4" id="KW-1185">Reference proteome</keyword>